<reference evidence="3" key="1">
    <citation type="submission" date="2021-06" db="EMBL/GenBank/DDBJ databases">
        <authorList>
            <person name="Kallberg Y."/>
            <person name="Tangrot J."/>
            <person name="Rosling A."/>
        </authorList>
    </citation>
    <scope>NUCLEOTIDE SEQUENCE</scope>
    <source>
        <strain evidence="3">IA702</strain>
    </source>
</reference>
<organism evidence="3 4">
    <name type="scientific">Paraglomus occultum</name>
    <dbReference type="NCBI Taxonomy" id="144539"/>
    <lineage>
        <taxon>Eukaryota</taxon>
        <taxon>Fungi</taxon>
        <taxon>Fungi incertae sedis</taxon>
        <taxon>Mucoromycota</taxon>
        <taxon>Glomeromycotina</taxon>
        <taxon>Glomeromycetes</taxon>
        <taxon>Paraglomerales</taxon>
        <taxon>Paraglomeraceae</taxon>
        <taxon>Paraglomus</taxon>
    </lineage>
</organism>
<name>A0A9N9G0C9_9GLOM</name>
<evidence type="ECO:0000259" key="2">
    <source>
        <dbReference type="Pfam" id="PF09816"/>
    </source>
</evidence>
<protein>
    <submittedName>
        <fullName evidence="3">7856_t:CDS:1</fullName>
    </submittedName>
</protein>
<dbReference type="InterPro" id="IPR019194">
    <property type="entry name" value="Tscrpt_elong_fac_Eaf_N"/>
</dbReference>
<feature type="compositionally biased region" description="Acidic residues" evidence="1">
    <location>
        <begin position="236"/>
        <end position="249"/>
    </location>
</feature>
<dbReference type="EMBL" id="CAJVPJ010001004">
    <property type="protein sequence ID" value="CAG8570364.1"/>
    <property type="molecule type" value="Genomic_DNA"/>
</dbReference>
<dbReference type="AlphaFoldDB" id="A0A9N9G0C9"/>
<accession>A0A9N9G0C9</accession>
<feature type="compositionally biased region" description="Basic and acidic residues" evidence="1">
    <location>
        <begin position="259"/>
        <end position="278"/>
    </location>
</feature>
<comment type="caution">
    <text evidence="3">The sequence shown here is derived from an EMBL/GenBank/DDBJ whole genome shotgun (WGS) entry which is preliminary data.</text>
</comment>
<feature type="compositionally biased region" description="Low complexity" evidence="1">
    <location>
        <begin position="225"/>
        <end position="235"/>
    </location>
</feature>
<feature type="compositionally biased region" description="Polar residues" evidence="1">
    <location>
        <begin position="279"/>
        <end position="291"/>
    </location>
</feature>
<evidence type="ECO:0000313" key="3">
    <source>
        <dbReference type="EMBL" id="CAG8570364.1"/>
    </source>
</evidence>
<feature type="region of interest" description="Disordered" evidence="1">
    <location>
        <begin position="197"/>
        <end position="345"/>
    </location>
</feature>
<evidence type="ECO:0000313" key="4">
    <source>
        <dbReference type="Proteomes" id="UP000789572"/>
    </source>
</evidence>
<dbReference type="Pfam" id="PF09816">
    <property type="entry name" value="EAF"/>
    <property type="match status" value="1"/>
</dbReference>
<keyword evidence="4" id="KW-1185">Reference proteome</keyword>
<evidence type="ECO:0000256" key="1">
    <source>
        <dbReference type="SAM" id="MobiDB-lite"/>
    </source>
</evidence>
<feature type="domain" description="Transcription elongation factor Eaf N-terminal" evidence="2">
    <location>
        <begin position="20"/>
        <end position="124"/>
    </location>
</feature>
<dbReference type="OrthoDB" id="125903at2759"/>
<feature type="compositionally biased region" description="Low complexity" evidence="1">
    <location>
        <begin position="332"/>
        <end position="345"/>
    </location>
</feature>
<feature type="compositionally biased region" description="Basic and acidic residues" evidence="1">
    <location>
        <begin position="200"/>
        <end position="217"/>
    </location>
</feature>
<sequence>MSSEQAEIHDITAAFEGERPLILGATFASEKTNSAYYRFHLGEYKLNDINFKRTGKLHYDDGGTYRAEYESLTKSADKHILTGKVNNEELPKEAGRQAILIFDEKTQNWTLELLDKTIAFKHQDQSELPSPQDRNSPQHDSNYRQIAEAFDREMDNLDSSDDEDEVVKAGENNLIKKEDVPIENGDEFKDVYIEDELEEVEHPFRANELRQRDRTSGEEDEDDSTLSAGSTSSDESASDDSDDDSEEDLANILAEVLENESKINHKNKEETGIKEKSSSRTTGNKSVNQRVIENAKRSESSKNSGKPREGPISLGSYLGEDDENNQADDGNSSSASSSSLSSAED</sequence>
<dbReference type="Proteomes" id="UP000789572">
    <property type="component" value="Unassembled WGS sequence"/>
</dbReference>
<proteinExistence type="predicted"/>
<gene>
    <name evidence="3" type="ORF">POCULU_LOCUS5963</name>
</gene>